<evidence type="ECO:0000313" key="3">
    <source>
        <dbReference type="EMBL" id="OAK51764.1"/>
    </source>
</evidence>
<dbReference type="AlphaFoldDB" id="A0A177Y8D4"/>
<accession>A0A177Y8D4</accession>
<dbReference type="GO" id="GO:0070967">
    <property type="term" value="F:coenzyme F420 binding"/>
    <property type="evidence" value="ECO:0007669"/>
    <property type="project" value="TreeGrafter"/>
</dbReference>
<evidence type="ECO:0000313" key="4">
    <source>
        <dbReference type="Proteomes" id="UP000077519"/>
    </source>
</evidence>
<feature type="domain" description="Pyridoxamine 5'-phosphate oxidase N-terminal" evidence="2">
    <location>
        <begin position="8"/>
        <end position="124"/>
    </location>
</feature>
<comment type="caution">
    <text evidence="3">The sequence shown here is derived from an EMBL/GenBank/DDBJ whole genome shotgun (WGS) entry which is preliminary data.</text>
</comment>
<dbReference type="InterPro" id="IPR019965">
    <property type="entry name" value="PPOX_F420-dep_Rv2061_put"/>
</dbReference>
<organism evidence="3 4">
    <name type="scientific">Rhodococcoides kyotonense</name>
    <dbReference type="NCBI Taxonomy" id="398843"/>
    <lineage>
        <taxon>Bacteria</taxon>
        <taxon>Bacillati</taxon>
        <taxon>Actinomycetota</taxon>
        <taxon>Actinomycetes</taxon>
        <taxon>Mycobacteriales</taxon>
        <taxon>Nocardiaceae</taxon>
        <taxon>Rhodococcoides</taxon>
    </lineage>
</organism>
<dbReference type="InterPro" id="IPR052019">
    <property type="entry name" value="F420H2_bilvrd_red/Heme_oxyg"/>
</dbReference>
<proteinExistence type="predicted"/>
<name>A0A177Y8D4_9NOCA</name>
<dbReference type="InterPro" id="IPR012349">
    <property type="entry name" value="Split_barrel_FMN-bd"/>
</dbReference>
<dbReference type="InterPro" id="IPR011576">
    <property type="entry name" value="Pyridox_Oxase_N"/>
</dbReference>
<dbReference type="SUPFAM" id="SSF50475">
    <property type="entry name" value="FMN-binding split barrel"/>
    <property type="match status" value="1"/>
</dbReference>
<dbReference type="NCBIfam" id="TIGR03666">
    <property type="entry name" value="Rv2061_F420"/>
    <property type="match status" value="1"/>
</dbReference>
<dbReference type="EMBL" id="LVHI01000037">
    <property type="protein sequence ID" value="OAK51764.1"/>
    <property type="molecule type" value="Genomic_DNA"/>
</dbReference>
<dbReference type="Gene3D" id="2.30.110.10">
    <property type="entry name" value="Electron Transport, Fmn-binding Protein, Chain A"/>
    <property type="match status" value="1"/>
</dbReference>
<evidence type="ECO:0000256" key="1">
    <source>
        <dbReference type="ARBA" id="ARBA00023002"/>
    </source>
</evidence>
<evidence type="ECO:0000259" key="2">
    <source>
        <dbReference type="Pfam" id="PF01243"/>
    </source>
</evidence>
<dbReference type="Proteomes" id="UP000077519">
    <property type="component" value="Unassembled WGS sequence"/>
</dbReference>
<dbReference type="Pfam" id="PF01243">
    <property type="entry name" value="PNPOx_N"/>
    <property type="match status" value="1"/>
</dbReference>
<dbReference type="GO" id="GO:0005829">
    <property type="term" value="C:cytosol"/>
    <property type="evidence" value="ECO:0007669"/>
    <property type="project" value="TreeGrafter"/>
</dbReference>
<dbReference type="PANTHER" id="PTHR35176">
    <property type="entry name" value="HEME OXYGENASE HI_0854-RELATED"/>
    <property type="match status" value="1"/>
</dbReference>
<gene>
    <name evidence="3" type="ORF">A3K89_10870</name>
</gene>
<reference evidence="3 4" key="1">
    <citation type="submission" date="2016-03" db="EMBL/GenBank/DDBJ databases">
        <title>Genome sequence of Rhodococcus kyotonensis KB10.</title>
        <authorList>
            <person name="Jeong H."/>
            <person name="Hong C.E."/>
            <person name="Jo S.H."/>
            <person name="Park J.M."/>
        </authorList>
    </citation>
    <scope>NUCLEOTIDE SEQUENCE [LARGE SCALE GENOMIC DNA]</scope>
    <source>
        <strain evidence="3 4">KB10</strain>
    </source>
</reference>
<keyword evidence="4" id="KW-1185">Reference proteome</keyword>
<dbReference type="PANTHER" id="PTHR35176:SF11">
    <property type="entry name" value="PYRIDOXAMINE 5'-PHOSPHATE OXIDASE FAMILY PROTEIN"/>
    <property type="match status" value="1"/>
</dbReference>
<dbReference type="GO" id="GO:0016627">
    <property type="term" value="F:oxidoreductase activity, acting on the CH-CH group of donors"/>
    <property type="evidence" value="ECO:0007669"/>
    <property type="project" value="TreeGrafter"/>
</dbReference>
<sequence length="129" mass="14030">MTASLESLGDEAFVSLTTFRRSGEPVSTPVWVARDGDTLVVTTPAETGKVKRIRNSGRVELRPCTRRGKVADDAVALQGHAVIVAGNAADRATEKIKKKYGLEYRILQVLEPLIARGRKERVILSITTG</sequence>
<dbReference type="RefSeq" id="WP_068430476.1">
    <property type="nucleotide sequence ID" value="NZ_LVHI01000037.1"/>
</dbReference>
<protein>
    <recommendedName>
        <fullName evidence="2">Pyridoxamine 5'-phosphate oxidase N-terminal domain-containing protein</fullName>
    </recommendedName>
</protein>
<keyword evidence="1" id="KW-0560">Oxidoreductase</keyword>